<dbReference type="Proteomes" id="UP000008748">
    <property type="component" value="Unassembled WGS sequence"/>
</dbReference>
<keyword evidence="2" id="KW-1185">Reference proteome</keyword>
<comment type="caution">
    <text evidence="1">The sequence shown here is derived from an EMBL/GenBank/DDBJ whole genome shotgun (WGS) entry which is preliminary data.</text>
</comment>
<sequence length="44" mass="4962">MFNIYDWSLKACENAHSDSIINWAEGQPPSSINDSAQAMMQYVP</sequence>
<accession>J0Q6Q1</accession>
<evidence type="ECO:0000313" key="1">
    <source>
        <dbReference type="EMBL" id="EJF78324.1"/>
    </source>
</evidence>
<evidence type="ECO:0000313" key="2">
    <source>
        <dbReference type="Proteomes" id="UP000008748"/>
    </source>
</evidence>
<dbReference type="PATRIC" id="fig|1094552.3.peg.325"/>
<proteinExistence type="predicted"/>
<dbReference type="EMBL" id="AIMC01000001">
    <property type="protein sequence ID" value="EJF78324.1"/>
    <property type="molecule type" value="Genomic_DNA"/>
</dbReference>
<reference evidence="1 2" key="1">
    <citation type="submission" date="2012-03" db="EMBL/GenBank/DDBJ databases">
        <title>The Genome Sequence of Bartonella birtlesii LL-WM9.</title>
        <authorList>
            <consortium name="The Broad Institute Genome Sequencing Platform"/>
            <consortium name="The Broad Institute Genome Sequencing Center for Infectious Disease"/>
            <person name="Feldgarden M."/>
            <person name="Kirby J."/>
            <person name="Kosoy M."/>
            <person name="Birtles R."/>
            <person name="Probert W.S."/>
            <person name="Chiaraviglio L."/>
            <person name="Young S.K."/>
            <person name="Zeng Q."/>
            <person name="Gargeya S."/>
            <person name="Fitzgerald M."/>
            <person name="Haas B."/>
            <person name="Abouelleil A."/>
            <person name="Alvarado L."/>
            <person name="Arachchi H.M."/>
            <person name="Berlin A."/>
            <person name="Chapman S.B."/>
            <person name="Gearin G."/>
            <person name="Goldberg J."/>
            <person name="Griggs A."/>
            <person name="Gujja S."/>
            <person name="Hansen M."/>
            <person name="Heiman D."/>
            <person name="Howarth C."/>
            <person name="Larimer J."/>
            <person name="Lui A."/>
            <person name="MacDonald P.J.P."/>
            <person name="McCowen C."/>
            <person name="Montmayeur A."/>
            <person name="Murphy C."/>
            <person name="Neiman D."/>
            <person name="Pearson M."/>
            <person name="Priest M."/>
            <person name="Roberts A."/>
            <person name="Saif S."/>
            <person name="Shea T."/>
            <person name="Sisk P."/>
            <person name="Stolte C."/>
            <person name="Sykes S."/>
            <person name="Wortman J."/>
            <person name="Nusbaum C."/>
            <person name="Birren B."/>
        </authorList>
    </citation>
    <scope>NUCLEOTIDE SEQUENCE [LARGE SCALE GENOMIC DNA]</scope>
    <source>
        <strain evidence="1 2">LL-WM9</strain>
    </source>
</reference>
<protein>
    <submittedName>
        <fullName evidence="1">Uncharacterized protein</fullName>
    </submittedName>
</protein>
<dbReference type="HOGENOM" id="CLU_217863_0_0_5"/>
<gene>
    <name evidence="1" type="ORF">ME7_00315</name>
</gene>
<organism evidence="1 2">
    <name type="scientific">Bartonella birtlesii LL-WM9</name>
    <dbReference type="NCBI Taxonomy" id="1094552"/>
    <lineage>
        <taxon>Bacteria</taxon>
        <taxon>Pseudomonadati</taxon>
        <taxon>Pseudomonadota</taxon>
        <taxon>Alphaproteobacteria</taxon>
        <taxon>Hyphomicrobiales</taxon>
        <taxon>Bartonellaceae</taxon>
        <taxon>Bartonella</taxon>
    </lineage>
</organism>
<name>J0Q6Q1_9HYPH</name>
<dbReference type="AlphaFoldDB" id="J0Q6Q1"/>